<name>A0ABP6VGR9_9GAMM</name>
<sequence>MTEFVDLATETWDELQDKRKKLREASDHYDQKVQSLRAGKCKREDVVKAFRHKQQAHDAHAEAFHRIFKVPENI</sequence>
<dbReference type="Proteomes" id="UP001500795">
    <property type="component" value="Unassembled WGS sequence"/>
</dbReference>
<reference evidence="2" key="1">
    <citation type="journal article" date="2019" name="Int. J. Syst. Evol. Microbiol.">
        <title>The Global Catalogue of Microorganisms (GCM) 10K type strain sequencing project: providing services to taxonomists for standard genome sequencing and annotation.</title>
        <authorList>
            <consortium name="The Broad Institute Genomics Platform"/>
            <consortium name="The Broad Institute Genome Sequencing Center for Infectious Disease"/>
            <person name="Wu L."/>
            <person name="Ma J."/>
        </authorList>
    </citation>
    <scope>NUCLEOTIDE SEQUENCE [LARGE SCALE GENOMIC DNA]</scope>
    <source>
        <strain evidence="2">JCM 17110</strain>
    </source>
</reference>
<organism evidence="1 2">
    <name type="scientific">Zobellella aerophila</name>
    <dbReference type="NCBI Taxonomy" id="870480"/>
    <lineage>
        <taxon>Bacteria</taxon>
        <taxon>Pseudomonadati</taxon>
        <taxon>Pseudomonadota</taxon>
        <taxon>Gammaproteobacteria</taxon>
        <taxon>Aeromonadales</taxon>
        <taxon>Aeromonadaceae</taxon>
        <taxon>Zobellella</taxon>
    </lineage>
</organism>
<evidence type="ECO:0000313" key="1">
    <source>
        <dbReference type="EMBL" id="GAA3533385.1"/>
    </source>
</evidence>
<protein>
    <submittedName>
        <fullName evidence="1">Uncharacterized protein</fullName>
    </submittedName>
</protein>
<dbReference type="EMBL" id="BAABCX010000001">
    <property type="protein sequence ID" value="GAA3533385.1"/>
    <property type="molecule type" value="Genomic_DNA"/>
</dbReference>
<evidence type="ECO:0000313" key="2">
    <source>
        <dbReference type="Proteomes" id="UP001500795"/>
    </source>
</evidence>
<proteinExistence type="predicted"/>
<gene>
    <name evidence="1" type="ORF">GCM10022394_11030</name>
</gene>
<comment type="caution">
    <text evidence="1">The sequence shown here is derived from an EMBL/GenBank/DDBJ whole genome shotgun (WGS) entry which is preliminary data.</text>
</comment>
<accession>A0ABP6VGR9</accession>
<dbReference type="RefSeq" id="WP_344955559.1">
    <property type="nucleotide sequence ID" value="NZ_BAABCX010000001.1"/>
</dbReference>
<keyword evidence="2" id="KW-1185">Reference proteome</keyword>